<protein>
    <submittedName>
        <fullName evidence="2">Uncharacterized protein</fullName>
    </submittedName>
</protein>
<evidence type="ECO:0000313" key="3">
    <source>
        <dbReference type="Proteomes" id="UP000093962"/>
    </source>
</evidence>
<proteinExistence type="predicted"/>
<dbReference type="EMBL" id="LZSF01000214">
    <property type="protein sequence ID" value="OBA83206.1"/>
    <property type="molecule type" value="Genomic_DNA"/>
</dbReference>
<organism evidence="2 3">
    <name type="scientific">Mycolicibacterium mucogenicum</name>
    <name type="common">Mycobacterium mucogenicum</name>
    <dbReference type="NCBI Taxonomy" id="56689"/>
    <lineage>
        <taxon>Bacteria</taxon>
        <taxon>Bacillati</taxon>
        <taxon>Actinomycetota</taxon>
        <taxon>Actinomycetes</taxon>
        <taxon>Mycobacteriales</taxon>
        <taxon>Mycobacteriaceae</taxon>
        <taxon>Mycolicibacterium</taxon>
    </lineage>
</organism>
<feature type="region of interest" description="Disordered" evidence="1">
    <location>
        <begin position="132"/>
        <end position="154"/>
    </location>
</feature>
<dbReference type="AlphaFoldDB" id="A0A1A0MDX9"/>
<name>A0A1A0MDX9_MYCMU</name>
<comment type="caution">
    <text evidence="2">The sequence shown here is derived from an EMBL/GenBank/DDBJ whole genome shotgun (WGS) entry which is preliminary data.</text>
</comment>
<gene>
    <name evidence="2" type="ORF">A5642_26750</name>
</gene>
<accession>A0A1A0MDX9</accession>
<sequence length="303" mass="32947">MPGRGPMTVGRDMRVRGLLAVLVLLLSTLLLALPSSAIAYADAAACPAQVAALDANQAKIAAHNKLLPPSGVAPPEVAGPVNREADQLNAEKDGLLASLARCEAVVDKLRDNGPAPKPLSEKNSQAMARATAAARPRWQNPTPPVKMSDGRVTIPRNHPLRPLWDIVKKLQNPMADYPLVPLQGEQPPKPDAKHASGYEVGTRVVKGENVPAISPDHIVPKVEILYLPRFLELTPENQWEVLNAPINLQWLPSEVNAQNKNSKSAEDMKGVDSDWQQEQIALQDRKRKELTDLIAQLADSQVR</sequence>
<reference evidence="2 3" key="1">
    <citation type="submission" date="2016-06" db="EMBL/GenBank/DDBJ databases">
        <authorList>
            <person name="Kjaerup R.B."/>
            <person name="Dalgaard T.S."/>
            <person name="Juul-Madsen H.R."/>
        </authorList>
    </citation>
    <scope>NUCLEOTIDE SEQUENCE [LARGE SCALE GENOMIC DNA]</scope>
    <source>
        <strain evidence="2 3">1199456.5</strain>
    </source>
</reference>
<evidence type="ECO:0000256" key="1">
    <source>
        <dbReference type="SAM" id="MobiDB-lite"/>
    </source>
</evidence>
<evidence type="ECO:0000313" key="2">
    <source>
        <dbReference type="EMBL" id="OBA83206.1"/>
    </source>
</evidence>
<dbReference type="Proteomes" id="UP000093962">
    <property type="component" value="Unassembled WGS sequence"/>
</dbReference>